<keyword evidence="1" id="KW-0238">DNA-binding</keyword>
<dbReference type="EMBL" id="CP028901">
    <property type="protein sequence ID" value="AWB35852.1"/>
    <property type="molecule type" value="Genomic_DNA"/>
</dbReference>
<evidence type="ECO:0000313" key="4">
    <source>
        <dbReference type="Proteomes" id="UP000244571"/>
    </source>
</evidence>
<dbReference type="CDD" id="cd00093">
    <property type="entry name" value="HTH_XRE"/>
    <property type="match status" value="1"/>
</dbReference>
<keyword evidence="4" id="KW-1185">Reference proteome</keyword>
<dbReference type="AlphaFoldDB" id="A0A2R4XPW9"/>
<dbReference type="OrthoDB" id="1097442at2"/>
<name>A0A2R4XPW9_9BURK</name>
<dbReference type="InterPro" id="IPR010982">
    <property type="entry name" value="Lambda_DNA-bd_dom_sf"/>
</dbReference>
<dbReference type="GO" id="GO:0003700">
    <property type="term" value="F:DNA-binding transcription factor activity"/>
    <property type="evidence" value="ECO:0007669"/>
    <property type="project" value="TreeGrafter"/>
</dbReference>
<reference evidence="3 4" key="1">
    <citation type="submission" date="2018-04" db="EMBL/GenBank/DDBJ databases">
        <title>Bordetella sp. HZ20 isolated from seawater.</title>
        <authorList>
            <person name="Sun C."/>
        </authorList>
    </citation>
    <scope>NUCLEOTIDE SEQUENCE [LARGE SCALE GENOMIC DNA]</scope>
    <source>
        <strain evidence="3 4">HZ20</strain>
    </source>
</reference>
<dbReference type="KEGG" id="boz:DBV39_15325"/>
<organism evidence="3 4">
    <name type="scientific">Orrella marina</name>
    <dbReference type="NCBI Taxonomy" id="2163011"/>
    <lineage>
        <taxon>Bacteria</taxon>
        <taxon>Pseudomonadati</taxon>
        <taxon>Pseudomonadota</taxon>
        <taxon>Betaproteobacteria</taxon>
        <taxon>Burkholderiales</taxon>
        <taxon>Alcaligenaceae</taxon>
        <taxon>Orrella</taxon>
    </lineage>
</organism>
<dbReference type="Proteomes" id="UP000244571">
    <property type="component" value="Chromosome"/>
</dbReference>
<dbReference type="RefSeq" id="WP_108623308.1">
    <property type="nucleotide sequence ID" value="NZ_CP028901.1"/>
</dbReference>
<feature type="domain" description="HTH cro/C1-type" evidence="2">
    <location>
        <begin position="19"/>
        <end position="73"/>
    </location>
</feature>
<sequence>MPERPIAGSPLAKNLGSVIKGLRQAAGLSQVVFSERCGFYQTYLSRIENGHANPTINALEVIAHALGITVFELFDRVREQSEGQGQSLWR</sequence>
<proteinExistence type="predicted"/>
<dbReference type="PANTHER" id="PTHR46797:SF1">
    <property type="entry name" value="METHYLPHOSPHONATE SYNTHASE"/>
    <property type="match status" value="1"/>
</dbReference>
<accession>A0A2R4XPW9</accession>
<dbReference type="PROSITE" id="PS50943">
    <property type="entry name" value="HTH_CROC1"/>
    <property type="match status" value="1"/>
</dbReference>
<evidence type="ECO:0000259" key="2">
    <source>
        <dbReference type="PROSITE" id="PS50943"/>
    </source>
</evidence>
<evidence type="ECO:0000256" key="1">
    <source>
        <dbReference type="ARBA" id="ARBA00023125"/>
    </source>
</evidence>
<dbReference type="Gene3D" id="1.10.260.40">
    <property type="entry name" value="lambda repressor-like DNA-binding domains"/>
    <property type="match status" value="1"/>
</dbReference>
<dbReference type="SMART" id="SM00530">
    <property type="entry name" value="HTH_XRE"/>
    <property type="match status" value="1"/>
</dbReference>
<gene>
    <name evidence="3" type="ORF">DBV39_15325</name>
</gene>
<evidence type="ECO:0000313" key="3">
    <source>
        <dbReference type="EMBL" id="AWB35852.1"/>
    </source>
</evidence>
<dbReference type="GO" id="GO:0005829">
    <property type="term" value="C:cytosol"/>
    <property type="evidence" value="ECO:0007669"/>
    <property type="project" value="TreeGrafter"/>
</dbReference>
<dbReference type="GO" id="GO:0003677">
    <property type="term" value="F:DNA binding"/>
    <property type="evidence" value="ECO:0007669"/>
    <property type="project" value="UniProtKB-KW"/>
</dbReference>
<dbReference type="Pfam" id="PF01381">
    <property type="entry name" value="HTH_3"/>
    <property type="match status" value="1"/>
</dbReference>
<dbReference type="SUPFAM" id="SSF47413">
    <property type="entry name" value="lambda repressor-like DNA-binding domains"/>
    <property type="match status" value="1"/>
</dbReference>
<protein>
    <submittedName>
        <fullName evidence="3">XRE family transcriptional regulator</fullName>
    </submittedName>
</protein>
<dbReference type="InterPro" id="IPR001387">
    <property type="entry name" value="Cro/C1-type_HTH"/>
</dbReference>
<dbReference type="InterPro" id="IPR050807">
    <property type="entry name" value="TransReg_Diox_bact_type"/>
</dbReference>
<dbReference type="PANTHER" id="PTHR46797">
    <property type="entry name" value="HTH-TYPE TRANSCRIPTIONAL REGULATOR"/>
    <property type="match status" value="1"/>
</dbReference>